<sequence>MVALAILPMVTPSTAIFKSHSREKSGTIGLPDNFKVNELLVTNAKKPEFYNKAMLELKRLEDEPICHRLAAQLLMNTCNGLQTIDESTLQSTKARLQRNHVEGFAAALTLCDMEGVNWEIPEPCMPLSSAAMHQALRQEQKTLVVPPDDVQACLTTLSQDHTHWMTWLHRRDSALLFCRAASVDMDKDQLFESQKMLVKIMADFATGLESELETLKENMRSHSKEADVFFEGLMNHADGLKSKFHGTMESVASDIKNVAASIISIKNSGSDINRFLKSVFQTAVEGNAEMVAKQEQALAASTSNFQTRLAGINDMAQRTEEYALMLGQVIDQISSRLQTLADQQDVMGEKSDGVLNALLNATDLFQTHATQLEKASMTATKIHESLGSVASITNLVSTFADQMTLSGRIGDWMIRLVVPPTTVFLGSYGLPPSLSRNALLLIGGGGISESIVHLRRWAPIQWCMNSLANLDTWQWYPESFEPSTFTHLARTRANPRAEEMIEDLFTMR</sequence>
<accession>A0A9N9KQE7</accession>
<comment type="caution">
    <text evidence="13">The sequence shown here is derived from an EMBL/GenBank/DDBJ whole genome shotgun (WGS) entry which is preliminary data.</text>
</comment>
<evidence type="ECO:0008006" key="15">
    <source>
        <dbReference type="Google" id="ProtNLM"/>
    </source>
</evidence>
<dbReference type="GO" id="GO:0000742">
    <property type="term" value="P:karyogamy involved in conjugation with cellular fusion"/>
    <property type="evidence" value="ECO:0007669"/>
    <property type="project" value="InterPro"/>
</dbReference>
<dbReference type="GO" id="GO:0031965">
    <property type="term" value="C:nuclear membrane"/>
    <property type="evidence" value="ECO:0007669"/>
    <property type="project" value="UniProtKB-SubCell"/>
</dbReference>
<dbReference type="AlphaFoldDB" id="A0A9N9KQE7"/>
<organism evidence="13 14">
    <name type="scientific">Hymenoscyphus fraxineus</name>
    <dbReference type="NCBI Taxonomy" id="746836"/>
    <lineage>
        <taxon>Eukaryota</taxon>
        <taxon>Fungi</taxon>
        <taxon>Dikarya</taxon>
        <taxon>Ascomycota</taxon>
        <taxon>Pezizomycotina</taxon>
        <taxon>Leotiomycetes</taxon>
        <taxon>Helotiales</taxon>
        <taxon>Helotiaceae</taxon>
        <taxon>Hymenoscyphus</taxon>
    </lineage>
</organism>
<name>A0A9N9KQE7_9HELO</name>
<comment type="function">
    <text evidence="1">Required for nuclear membrane fusion during karyogamy.</text>
</comment>
<gene>
    <name evidence="13" type="ORF">HYFRA_00007973</name>
</gene>
<evidence type="ECO:0000256" key="7">
    <source>
        <dbReference type="ARBA" id="ARBA00022729"/>
    </source>
</evidence>
<dbReference type="OrthoDB" id="5311848at2759"/>
<dbReference type="EMBL" id="CAJVRL010000041">
    <property type="protein sequence ID" value="CAG8951226.1"/>
    <property type="molecule type" value="Genomic_DNA"/>
</dbReference>
<reference evidence="13" key="1">
    <citation type="submission" date="2021-07" db="EMBL/GenBank/DDBJ databases">
        <authorList>
            <person name="Durling M."/>
        </authorList>
    </citation>
    <scope>NUCLEOTIDE SEQUENCE</scope>
</reference>
<comment type="subcellular location">
    <subcellularLocation>
        <location evidence="3">Endoplasmic reticulum membrane</location>
    </subcellularLocation>
    <subcellularLocation>
        <location evidence="2">Nucleus membrane</location>
    </subcellularLocation>
</comment>
<keyword evidence="8" id="KW-0256">Endoplasmic reticulum</keyword>
<comment type="similarity">
    <text evidence="4">Belongs to the KAR5 family.</text>
</comment>
<keyword evidence="10" id="KW-0472">Membrane</keyword>
<evidence type="ECO:0000256" key="5">
    <source>
        <dbReference type="ARBA" id="ARBA00022459"/>
    </source>
</evidence>
<dbReference type="PANTHER" id="PTHR28012">
    <property type="entry name" value="NUCLEAR FUSION PROTEIN KAR5"/>
    <property type="match status" value="1"/>
</dbReference>
<evidence type="ECO:0000256" key="2">
    <source>
        <dbReference type="ARBA" id="ARBA00004126"/>
    </source>
</evidence>
<dbReference type="InterPro" id="IPR007292">
    <property type="entry name" value="Nuclear_fusion_Kar5"/>
</dbReference>
<keyword evidence="11" id="KW-0325">Glycoprotein</keyword>
<dbReference type="GO" id="GO:0005789">
    <property type="term" value="C:endoplasmic reticulum membrane"/>
    <property type="evidence" value="ECO:0007669"/>
    <property type="project" value="UniProtKB-SubCell"/>
</dbReference>
<evidence type="ECO:0000256" key="4">
    <source>
        <dbReference type="ARBA" id="ARBA00010473"/>
    </source>
</evidence>
<evidence type="ECO:0000256" key="1">
    <source>
        <dbReference type="ARBA" id="ARBA00003389"/>
    </source>
</evidence>
<evidence type="ECO:0000256" key="3">
    <source>
        <dbReference type="ARBA" id="ARBA00004586"/>
    </source>
</evidence>
<evidence type="ECO:0000256" key="12">
    <source>
        <dbReference type="ARBA" id="ARBA00023242"/>
    </source>
</evidence>
<dbReference type="PANTHER" id="PTHR28012:SF1">
    <property type="entry name" value="NUCLEAR FUSION PROTEIN KAR5"/>
    <property type="match status" value="1"/>
</dbReference>
<proteinExistence type="inferred from homology"/>
<keyword evidence="6" id="KW-0812">Transmembrane</keyword>
<dbReference type="GO" id="GO:0048288">
    <property type="term" value="P:nuclear membrane fusion involved in karyogamy"/>
    <property type="evidence" value="ECO:0007669"/>
    <property type="project" value="InterPro"/>
</dbReference>
<evidence type="ECO:0000256" key="9">
    <source>
        <dbReference type="ARBA" id="ARBA00022989"/>
    </source>
</evidence>
<evidence type="ECO:0000256" key="8">
    <source>
        <dbReference type="ARBA" id="ARBA00022824"/>
    </source>
</evidence>
<evidence type="ECO:0000313" key="14">
    <source>
        <dbReference type="Proteomes" id="UP000696280"/>
    </source>
</evidence>
<evidence type="ECO:0000256" key="10">
    <source>
        <dbReference type="ARBA" id="ARBA00023136"/>
    </source>
</evidence>
<dbReference type="Proteomes" id="UP000696280">
    <property type="component" value="Unassembled WGS sequence"/>
</dbReference>
<keyword evidence="5" id="KW-0415">Karyogamy</keyword>
<protein>
    <recommendedName>
        <fullName evidence="15">Nuclear membrane fusion protein Kar5</fullName>
    </recommendedName>
</protein>
<keyword evidence="14" id="KW-1185">Reference proteome</keyword>
<evidence type="ECO:0000256" key="6">
    <source>
        <dbReference type="ARBA" id="ARBA00022692"/>
    </source>
</evidence>
<evidence type="ECO:0000256" key="11">
    <source>
        <dbReference type="ARBA" id="ARBA00023180"/>
    </source>
</evidence>
<keyword evidence="7" id="KW-0732">Signal</keyword>
<keyword evidence="12" id="KW-0539">Nucleus</keyword>
<evidence type="ECO:0000313" key="13">
    <source>
        <dbReference type="EMBL" id="CAG8951226.1"/>
    </source>
</evidence>
<keyword evidence="9" id="KW-1133">Transmembrane helix</keyword>